<evidence type="ECO:0000256" key="1">
    <source>
        <dbReference type="ARBA" id="ARBA00009254"/>
    </source>
</evidence>
<reference evidence="5 6" key="1">
    <citation type="submission" date="2016-04" db="EMBL/GenBank/DDBJ databases">
        <title>Evolutionary innovation and constraint leading to complex multicellularity in the Ascomycota.</title>
        <authorList>
            <person name="Cisse O."/>
            <person name="Nguyen A."/>
            <person name="Hewitt D.A."/>
            <person name="Jedd G."/>
            <person name="Stajich J.E."/>
        </authorList>
    </citation>
    <scope>NUCLEOTIDE SEQUENCE [LARGE SCALE GENOMIC DNA]</scope>
    <source>
        <strain evidence="5 6">DAH-3</strain>
    </source>
</reference>
<proteinExistence type="inferred from homology"/>
<dbReference type="InterPro" id="IPR036049">
    <property type="entry name" value="Ribosomal_uL29_sf"/>
</dbReference>
<accession>A0A1U7LTI7</accession>
<dbReference type="OrthoDB" id="528635at2759"/>
<dbReference type="CDD" id="cd00427">
    <property type="entry name" value="Ribosomal_L29_HIP"/>
    <property type="match status" value="1"/>
</dbReference>
<dbReference type="Pfam" id="PF00831">
    <property type="entry name" value="Ribosomal_L29"/>
    <property type="match status" value="1"/>
</dbReference>
<dbReference type="OMA" id="VMNQKAR"/>
<name>A0A1U7LTI7_NEOID</name>
<dbReference type="GO" id="GO:0006412">
    <property type="term" value="P:translation"/>
    <property type="evidence" value="ECO:0007669"/>
    <property type="project" value="InterPro"/>
</dbReference>
<dbReference type="FunFam" id="1.10.287.310:FF:000002">
    <property type="entry name" value="60S ribosomal protein L35"/>
    <property type="match status" value="1"/>
</dbReference>
<dbReference type="Proteomes" id="UP000186594">
    <property type="component" value="Unassembled WGS sequence"/>
</dbReference>
<gene>
    <name evidence="5" type="ORF">NEOLI_000553</name>
</gene>
<dbReference type="SUPFAM" id="SSF46561">
    <property type="entry name" value="Ribosomal protein L29 (L29p)"/>
    <property type="match status" value="1"/>
</dbReference>
<protein>
    <submittedName>
        <fullName evidence="5">60S ribosomal protein L35</fullName>
    </submittedName>
</protein>
<dbReference type="Gene3D" id="1.10.287.310">
    <property type="match status" value="1"/>
</dbReference>
<dbReference type="AlphaFoldDB" id="A0A1U7LTI7"/>
<dbReference type="GO" id="GO:0030684">
    <property type="term" value="C:preribosome"/>
    <property type="evidence" value="ECO:0007669"/>
    <property type="project" value="UniProtKB-ARBA"/>
</dbReference>
<organism evidence="5 6">
    <name type="scientific">Neolecta irregularis (strain DAH-3)</name>
    <dbReference type="NCBI Taxonomy" id="1198029"/>
    <lineage>
        <taxon>Eukaryota</taxon>
        <taxon>Fungi</taxon>
        <taxon>Dikarya</taxon>
        <taxon>Ascomycota</taxon>
        <taxon>Taphrinomycotina</taxon>
        <taxon>Neolectales</taxon>
        <taxon>Neolectaceae</taxon>
        <taxon>Neolecta</taxon>
    </lineage>
</organism>
<dbReference type="FunFam" id="6.10.250.3450:FF:000001">
    <property type="entry name" value="60S ribosomal protein L35"/>
    <property type="match status" value="1"/>
</dbReference>
<dbReference type="GO" id="GO:0003735">
    <property type="term" value="F:structural constituent of ribosome"/>
    <property type="evidence" value="ECO:0007669"/>
    <property type="project" value="InterPro"/>
</dbReference>
<evidence type="ECO:0000256" key="4">
    <source>
        <dbReference type="SAM" id="Coils"/>
    </source>
</evidence>
<dbReference type="GO" id="GO:0000463">
    <property type="term" value="P:maturation of LSU-rRNA from tricistronic rRNA transcript (SSU-rRNA, 5.8S rRNA, LSU-rRNA)"/>
    <property type="evidence" value="ECO:0007669"/>
    <property type="project" value="InterPro"/>
</dbReference>
<dbReference type="PANTHER" id="PTHR45722:SF2">
    <property type="entry name" value="LARGE RIBOSOMAL SUBUNIT PROTEIN UL29-RELATED"/>
    <property type="match status" value="1"/>
</dbReference>
<dbReference type="InterPro" id="IPR045059">
    <property type="entry name" value="Ribosomal_uL29_euk"/>
</dbReference>
<dbReference type="GO" id="GO:0022625">
    <property type="term" value="C:cytosolic large ribosomal subunit"/>
    <property type="evidence" value="ECO:0007669"/>
    <property type="project" value="InterPro"/>
</dbReference>
<keyword evidence="2 5" id="KW-0689">Ribosomal protein</keyword>
<evidence type="ECO:0000313" key="6">
    <source>
        <dbReference type="Proteomes" id="UP000186594"/>
    </source>
</evidence>
<evidence type="ECO:0000256" key="2">
    <source>
        <dbReference type="ARBA" id="ARBA00022980"/>
    </source>
</evidence>
<keyword evidence="3" id="KW-0687">Ribonucleoprotein</keyword>
<feature type="coiled-coil region" evidence="4">
    <location>
        <begin position="6"/>
        <end position="33"/>
    </location>
</feature>
<evidence type="ECO:0000256" key="3">
    <source>
        <dbReference type="ARBA" id="ARBA00023274"/>
    </source>
</evidence>
<dbReference type="InterPro" id="IPR001854">
    <property type="entry name" value="Ribosomal_uL29"/>
</dbReference>
<dbReference type="EMBL" id="LXFE01000309">
    <property type="protein sequence ID" value="OLL25831.1"/>
    <property type="molecule type" value="Genomic_DNA"/>
</dbReference>
<dbReference type="GO" id="GO:0003729">
    <property type="term" value="F:mRNA binding"/>
    <property type="evidence" value="ECO:0007669"/>
    <property type="project" value="TreeGrafter"/>
</dbReference>
<comment type="similarity">
    <text evidence="1">Belongs to the universal ribosomal protein uL29 family.</text>
</comment>
<dbReference type="Gene3D" id="6.10.250.3450">
    <property type="match status" value="1"/>
</dbReference>
<comment type="caution">
    <text evidence="5">The sequence shown here is derived from an EMBL/GenBank/DDBJ whole genome shotgun (WGS) entry which is preliminary data.</text>
</comment>
<evidence type="ECO:0000313" key="5">
    <source>
        <dbReference type="EMBL" id="OLL25831.1"/>
    </source>
</evidence>
<dbReference type="STRING" id="1198029.A0A1U7LTI7"/>
<keyword evidence="6" id="KW-1185">Reference proteome</keyword>
<dbReference type="NCBIfam" id="TIGR00012">
    <property type="entry name" value="L29"/>
    <property type="match status" value="1"/>
</dbReference>
<dbReference type="HAMAP" id="MF_00374">
    <property type="entry name" value="Ribosomal_uL29"/>
    <property type="match status" value="1"/>
</dbReference>
<sequence>MKNSAYELRQKSKAELTQQLDELKHELNTLRVQKIAGGAASKIIKIQKVRKDIARVLTVINAQTRHNLQLKYRGDKNMPIDLRYKKTRAIRRRLTTHERNLKTEKQKKKDIHFPQRKYALKVPTIGPDIDGADYVS</sequence>
<keyword evidence="4" id="KW-0175">Coiled coil</keyword>
<dbReference type="PANTHER" id="PTHR45722">
    <property type="entry name" value="60S RIBOSOMAL PROTEIN L35"/>
    <property type="match status" value="1"/>
</dbReference>